<evidence type="ECO:0000313" key="1">
    <source>
        <dbReference type="EMBL" id="TJZ98425.1"/>
    </source>
</evidence>
<evidence type="ECO:0008006" key="3">
    <source>
        <dbReference type="Google" id="ProtNLM"/>
    </source>
</evidence>
<dbReference type="EMBL" id="SUMC01000128">
    <property type="protein sequence ID" value="TJZ98425.1"/>
    <property type="molecule type" value="Genomic_DNA"/>
</dbReference>
<sequence length="168" mass="18473">MGVLYDYFQAPDRATAVNWAIGPSGDWTNCLPLDEIGADWIDAKGTDPVIVLGELVGHASSVPFGGRRDEPTVVWPDLTEWPYPRGADTDDQSPWHLGLTLQELPDSWRDTLAGIGDDAVPTVAAQWYGVEEARFADQLDAEYCARMFIALARRAQAAGTRLYCRCSV</sequence>
<name>A0A4U0RR04_9ACTN</name>
<dbReference type="Proteomes" id="UP000305778">
    <property type="component" value="Unassembled WGS sequence"/>
</dbReference>
<reference evidence="1 2" key="1">
    <citation type="submission" date="2019-04" db="EMBL/GenBank/DDBJ databases">
        <title>Streptomyces oryziradicis sp. nov., a novel actinomycete isolated from rhizosphere soil of rice (Oryza sativa L.).</title>
        <authorList>
            <person name="Li C."/>
        </authorList>
    </citation>
    <scope>NUCLEOTIDE SEQUENCE [LARGE SCALE GENOMIC DNA]</scope>
    <source>
        <strain evidence="1 2">NEAU-C40</strain>
    </source>
</reference>
<accession>A0A4U0RR04</accession>
<organism evidence="1 2">
    <name type="scientific">Actinacidiphila oryziradicis</name>
    <dbReference type="NCBI Taxonomy" id="2571141"/>
    <lineage>
        <taxon>Bacteria</taxon>
        <taxon>Bacillati</taxon>
        <taxon>Actinomycetota</taxon>
        <taxon>Actinomycetes</taxon>
        <taxon>Kitasatosporales</taxon>
        <taxon>Streptomycetaceae</taxon>
        <taxon>Actinacidiphila</taxon>
    </lineage>
</organism>
<dbReference type="RefSeq" id="WP_136730361.1">
    <property type="nucleotide sequence ID" value="NZ_SUMC01000128.1"/>
</dbReference>
<protein>
    <recommendedName>
        <fullName evidence="3">DUF1877 family protein</fullName>
    </recommendedName>
</protein>
<evidence type="ECO:0000313" key="2">
    <source>
        <dbReference type="Proteomes" id="UP000305778"/>
    </source>
</evidence>
<gene>
    <name evidence="1" type="ORF">FCI23_48275</name>
</gene>
<dbReference type="AlphaFoldDB" id="A0A4U0RR04"/>
<proteinExistence type="predicted"/>
<dbReference type="OrthoDB" id="3537879at2"/>
<comment type="caution">
    <text evidence="1">The sequence shown here is derived from an EMBL/GenBank/DDBJ whole genome shotgun (WGS) entry which is preliminary data.</text>
</comment>
<keyword evidence="2" id="KW-1185">Reference proteome</keyword>